<dbReference type="AlphaFoldDB" id="A0AAU3HNH8"/>
<reference evidence="2" key="1">
    <citation type="submission" date="2022-10" db="EMBL/GenBank/DDBJ databases">
        <title>The complete genomes of actinobacterial strains from the NBC collection.</title>
        <authorList>
            <person name="Joergensen T.S."/>
            <person name="Alvarez Arevalo M."/>
            <person name="Sterndorff E.B."/>
            <person name="Faurdal D."/>
            <person name="Vuksanovic O."/>
            <person name="Mourched A.-S."/>
            <person name="Charusanti P."/>
            <person name="Shaw S."/>
            <person name="Blin K."/>
            <person name="Weber T."/>
        </authorList>
    </citation>
    <scope>NUCLEOTIDE SEQUENCE</scope>
    <source>
        <strain evidence="2">NBC_01393</strain>
    </source>
</reference>
<protein>
    <submittedName>
        <fullName evidence="2">Winged helix-turn-helix domain-containing protein</fullName>
    </submittedName>
</protein>
<name>A0AAU3HNH8_9ACTN</name>
<proteinExistence type="predicted"/>
<accession>A0AAU3HNH8</accession>
<evidence type="ECO:0000256" key="1">
    <source>
        <dbReference type="SAM" id="Coils"/>
    </source>
</evidence>
<organism evidence="2">
    <name type="scientific">Streptomyces sp. NBC_01393</name>
    <dbReference type="NCBI Taxonomy" id="2903851"/>
    <lineage>
        <taxon>Bacteria</taxon>
        <taxon>Bacillati</taxon>
        <taxon>Actinomycetota</taxon>
        <taxon>Actinomycetes</taxon>
        <taxon>Kitasatosporales</taxon>
        <taxon>Streptomycetaceae</taxon>
        <taxon>Streptomyces</taxon>
    </lineage>
</organism>
<dbReference type="EMBL" id="CP109546">
    <property type="protein sequence ID" value="WTZ06943.1"/>
    <property type="molecule type" value="Genomic_DNA"/>
</dbReference>
<keyword evidence="1" id="KW-0175">Coiled coil</keyword>
<sequence>MEELQRDLAEVEAALHEAQLQYARLGVEIEGLKAKREALAKQVPLRTGLAERIAGMTKAQAIVEVLRHSPEPMTLKQIADSVTEAGKILNSNGASVYIDGLLKEGRVVRVARGLYRVA</sequence>
<gene>
    <name evidence="2" type="ORF">OG699_02340</name>
</gene>
<feature type="coiled-coil region" evidence="1">
    <location>
        <begin position="1"/>
        <end position="42"/>
    </location>
</feature>
<evidence type="ECO:0000313" key="2">
    <source>
        <dbReference type="EMBL" id="WTZ06943.1"/>
    </source>
</evidence>